<dbReference type="InterPro" id="IPR036271">
    <property type="entry name" value="Tet_transcr_reg_TetR-rel_C_sf"/>
</dbReference>
<dbReference type="RefSeq" id="WP_190827692.1">
    <property type="nucleotide sequence ID" value="NZ_CAWPPI010000043.1"/>
</dbReference>
<dbReference type="InterPro" id="IPR050109">
    <property type="entry name" value="HTH-type_TetR-like_transc_reg"/>
</dbReference>
<feature type="domain" description="HTH tetR-type" evidence="5">
    <location>
        <begin position="15"/>
        <end position="75"/>
    </location>
</feature>
<protein>
    <submittedName>
        <fullName evidence="6">TetR/AcrR family transcriptional regulator</fullName>
    </submittedName>
</protein>
<dbReference type="GO" id="GO:0003700">
    <property type="term" value="F:DNA-binding transcription factor activity"/>
    <property type="evidence" value="ECO:0007669"/>
    <property type="project" value="TreeGrafter"/>
</dbReference>
<dbReference type="SUPFAM" id="SSF46689">
    <property type="entry name" value="Homeodomain-like"/>
    <property type="match status" value="1"/>
</dbReference>
<evidence type="ECO:0000313" key="7">
    <source>
        <dbReference type="Proteomes" id="UP000629098"/>
    </source>
</evidence>
<sequence>MKQSNVVSPGRPRSVEAEQAILNATWKLLIEGTVRDLSIEAIARAAGVGKTTIYRWWQSKTAVVIDAFLAKVTNEIPFPDKSSATEALTEQVISLVKAYSGDYGRIVAEIIAEGQGDKEALENFRQRFLLPRRLAARAVIEKGIQSGEFDPNLDAELAMDILYGPIYYRLLIAHLPLNEEFALSLLERALRCFLKKR</sequence>
<dbReference type="GO" id="GO:0000976">
    <property type="term" value="F:transcription cis-regulatory region binding"/>
    <property type="evidence" value="ECO:0007669"/>
    <property type="project" value="TreeGrafter"/>
</dbReference>
<dbReference type="InterPro" id="IPR001647">
    <property type="entry name" value="HTH_TetR"/>
</dbReference>
<keyword evidence="1" id="KW-0805">Transcription regulation</keyword>
<dbReference type="Proteomes" id="UP000629098">
    <property type="component" value="Unassembled WGS sequence"/>
</dbReference>
<evidence type="ECO:0000259" key="5">
    <source>
        <dbReference type="PROSITE" id="PS50977"/>
    </source>
</evidence>
<comment type="caution">
    <text evidence="6">The sequence shown here is derived from an EMBL/GenBank/DDBJ whole genome shotgun (WGS) entry which is preliminary data.</text>
</comment>
<dbReference type="Gene3D" id="1.10.10.60">
    <property type="entry name" value="Homeodomain-like"/>
    <property type="match status" value="1"/>
</dbReference>
<dbReference type="SUPFAM" id="SSF48498">
    <property type="entry name" value="Tetracyclin repressor-like, C-terminal domain"/>
    <property type="match status" value="1"/>
</dbReference>
<dbReference type="AlphaFoldDB" id="A0A8J7C587"/>
<keyword evidence="3" id="KW-0804">Transcription</keyword>
<evidence type="ECO:0000256" key="2">
    <source>
        <dbReference type="ARBA" id="ARBA00023125"/>
    </source>
</evidence>
<feature type="DNA-binding region" description="H-T-H motif" evidence="4">
    <location>
        <begin position="38"/>
        <end position="57"/>
    </location>
</feature>
<dbReference type="Gene3D" id="1.10.357.10">
    <property type="entry name" value="Tetracycline Repressor, domain 2"/>
    <property type="match status" value="1"/>
</dbReference>
<evidence type="ECO:0000256" key="4">
    <source>
        <dbReference type="PROSITE-ProRule" id="PRU00335"/>
    </source>
</evidence>
<evidence type="ECO:0000313" key="6">
    <source>
        <dbReference type="EMBL" id="MBD2772739.1"/>
    </source>
</evidence>
<name>A0A8J7C587_9CYAN</name>
<reference evidence="6" key="1">
    <citation type="submission" date="2020-09" db="EMBL/GenBank/DDBJ databases">
        <title>Iningainema tapete sp. nov. (Scytonemataceae, Cyanobacteria) from greenhouses in central Florida (USA) produces two types of nodularin with biosynthetic potential for microcystin-LR and anabaenopeptins.</title>
        <authorList>
            <person name="Berthold D.E."/>
            <person name="Lefler F.W."/>
            <person name="Huang I.-S."/>
            <person name="Abdulla H."/>
            <person name="Zimba P.V."/>
            <person name="Laughinghouse H.D. IV."/>
        </authorList>
    </citation>
    <scope>NUCLEOTIDE SEQUENCE</scope>
    <source>
        <strain evidence="6">BLCCT55</strain>
    </source>
</reference>
<keyword evidence="2 4" id="KW-0238">DNA-binding</keyword>
<evidence type="ECO:0000256" key="1">
    <source>
        <dbReference type="ARBA" id="ARBA00023015"/>
    </source>
</evidence>
<accession>A0A8J7C587</accession>
<gene>
    <name evidence="6" type="ORF">ICL16_11825</name>
</gene>
<dbReference type="PANTHER" id="PTHR30055">
    <property type="entry name" value="HTH-TYPE TRANSCRIPTIONAL REGULATOR RUTR"/>
    <property type="match status" value="1"/>
</dbReference>
<proteinExistence type="predicted"/>
<dbReference type="InterPro" id="IPR011075">
    <property type="entry name" value="TetR_C"/>
</dbReference>
<dbReference type="Pfam" id="PF00440">
    <property type="entry name" value="TetR_N"/>
    <property type="match status" value="1"/>
</dbReference>
<organism evidence="6 7">
    <name type="scientific">Iningainema tapete BLCC-T55</name>
    <dbReference type="NCBI Taxonomy" id="2748662"/>
    <lineage>
        <taxon>Bacteria</taxon>
        <taxon>Bacillati</taxon>
        <taxon>Cyanobacteriota</taxon>
        <taxon>Cyanophyceae</taxon>
        <taxon>Nostocales</taxon>
        <taxon>Scytonemataceae</taxon>
        <taxon>Iningainema tapete</taxon>
    </lineage>
</organism>
<keyword evidence="7" id="KW-1185">Reference proteome</keyword>
<dbReference type="Pfam" id="PF16859">
    <property type="entry name" value="TetR_C_11"/>
    <property type="match status" value="1"/>
</dbReference>
<dbReference type="InterPro" id="IPR009057">
    <property type="entry name" value="Homeodomain-like_sf"/>
</dbReference>
<evidence type="ECO:0000256" key="3">
    <source>
        <dbReference type="ARBA" id="ARBA00023163"/>
    </source>
</evidence>
<dbReference type="PANTHER" id="PTHR30055:SF148">
    <property type="entry name" value="TETR-FAMILY TRANSCRIPTIONAL REGULATOR"/>
    <property type="match status" value="1"/>
</dbReference>
<dbReference type="EMBL" id="JACXAE010000043">
    <property type="protein sequence ID" value="MBD2772739.1"/>
    <property type="molecule type" value="Genomic_DNA"/>
</dbReference>
<dbReference type="PROSITE" id="PS50977">
    <property type="entry name" value="HTH_TETR_2"/>
    <property type="match status" value="1"/>
</dbReference>